<protein>
    <submittedName>
        <fullName evidence="1">15031_t:CDS:1</fullName>
    </submittedName>
</protein>
<evidence type="ECO:0000313" key="1">
    <source>
        <dbReference type="EMBL" id="CAG8449016.1"/>
    </source>
</evidence>
<dbReference type="EMBL" id="CAJVPW010000286">
    <property type="protein sequence ID" value="CAG8449016.1"/>
    <property type="molecule type" value="Genomic_DNA"/>
</dbReference>
<comment type="caution">
    <text evidence="1">The sequence shown here is derived from an EMBL/GenBank/DDBJ whole genome shotgun (WGS) entry which is preliminary data.</text>
</comment>
<name>A0ACA9K2X4_9GLOM</name>
<proteinExistence type="predicted"/>
<sequence length="88" mass="9695">MLLNKGFIIIVIAIDVVHKGGVPVHPVHAKLQEPQSNEHTASHKGALSTNGEAKTIEQAKNIEQAINKIPKNEDLDSIFYLYKKALEV</sequence>
<organism evidence="1 2">
    <name type="scientific">Cetraspora pellucida</name>
    <dbReference type="NCBI Taxonomy" id="1433469"/>
    <lineage>
        <taxon>Eukaryota</taxon>
        <taxon>Fungi</taxon>
        <taxon>Fungi incertae sedis</taxon>
        <taxon>Mucoromycota</taxon>
        <taxon>Glomeromycotina</taxon>
        <taxon>Glomeromycetes</taxon>
        <taxon>Diversisporales</taxon>
        <taxon>Gigasporaceae</taxon>
        <taxon>Cetraspora</taxon>
    </lineage>
</organism>
<keyword evidence="2" id="KW-1185">Reference proteome</keyword>
<gene>
    <name evidence="1" type="ORF">SPELUC_LOCUS686</name>
</gene>
<evidence type="ECO:0000313" key="2">
    <source>
        <dbReference type="Proteomes" id="UP000789366"/>
    </source>
</evidence>
<accession>A0ACA9K2X4</accession>
<reference evidence="1" key="1">
    <citation type="submission" date="2021-06" db="EMBL/GenBank/DDBJ databases">
        <authorList>
            <person name="Kallberg Y."/>
            <person name="Tangrot J."/>
            <person name="Rosling A."/>
        </authorList>
    </citation>
    <scope>NUCLEOTIDE SEQUENCE</scope>
    <source>
        <strain evidence="1">28 12/20/2015</strain>
    </source>
</reference>
<dbReference type="Proteomes" id="UP000789366">
    <property type="component" value="Unassembled WGS sequence"/>
</dbReference>